<accession>A0ABD1BL83</accession>
<dbReference type="AlphaFoldDB" id="A0ABD1BL83"/>
<feature type="region of interest" description="Disordered" evidence="3">
    <location>
        <begin position="285"/>
        <end position="306"/>
    </location>
</feature>
<dbReference type="Pfam" id="PF04012">
    <property type="entry name" value="PspA_IM30"/>
    <property type="match status" value="1"/>
</dbReference>
<dbReference type="EMBL" id="JBANAX010000233">
    <property type="protein sequence ID" value="KAL1217950.1"/>
    <property type="molecule type" value="Genomic_DNA"/>
</dbReference>
<dbReference type="PANTHER" id="PTHR31088">
    <property type="entry name" value="MEMBRANE-ASSOCIATED PROTEIN VIPP1, CHLOROPLASTIC"/>
    <property type="match status" value="1"/>
</dbReference>
<comment type="caution">
    <text evidence="4">The sequence shown here is derived from an EMBL/GenBank/DDBJ whole genome shotgun (WGS) entry which is preliminary data.</text>
</comment>
<name>A0ABD1BL83_CARAN</name>
<evidence type="ECO:0000256" key="1">
    <source>
        <dbReference type="ARBA" id="ARBA00043985"/>
    </source>
</evidence>
<evidence type="ECO:0000256" key="3">
    <source>
        <dbReference type="SAM" id="MobiDB-lite"/>
    </source>
</evidence>
<feature type="region of interest" description="Disordered" evidence="3">
    <location>
        <begin position="1"/>
        <end position="31"/>
    </location>
</feature>
<keyword evidence="5" id="KW-1185">Reference proteome</keyword>
<proteinExistence type="inferred from homology"/>
<dbReference type="PANTHER" id="PTHR31088:SF12">
    <property type="entry name" value="MEMBRANE-ASSOCIATED PROTEIN VIPP1, CHLOROPLASTIC"/>
    <property type="match status" value="1"/>
</dbReference>
<protein>
    <submittedName>
        <fullName evidence="4">Membrane-associated protein VIPP1</fullName>
    </submittedName>
</protein>
<keyword evidence="2" id="KW-0175">Coiled coil</keyword>
<evidence type="ECO:0000256" key="2">
    <source>
        <dbReference type="SAM" id="Coils"/>
    </source>
</evidence>
<evidence type="ECO:0000313" key="4">
    <source>
        <dbReference type="EMBL" id="KAL1217950.1"/>
    </source>
</evidence>
<comment type="similarity">
    <text evidence="1">Belongs to the PspA/Vipp/IM30 family.</text>
</comment>
<sequence>MALKASPVTGLFPPLRPTASSSTSTSNRPSSLRVLPLRTSFFGNSGGALRVNELRLSCANRLRCNGGATMNLFERFSRVVKSYANALISSFEDPEKILEQTVIEMNSDLTKMRQATAQVLASQKQLENRYKAAQQSSDDWYKRAQLALAKGDEDLAREALKRRKSFADNATALKTQLDQQKGVVDNLVSNTRLLESKIQEAKAKKDTLLARARTAKTATKVQEMIGTVNTTGALSAFEKMEEKVMAMESEADALTQIGSDELEGKFQMLETSSVDDDLANLKKELSGSSKKGELPPGRSTVAASTRYPFKDSEIENELNELRRKANDF</sequence>
<gene>
    <name evidence="4" type="ORF">V5N11_001841</name>
</gene>
<dbReference type="Proteomes" id="UP001558713">
    <property type="component" value="Unassembled WGS sequence"/>
</dbReference>
<reference evidence="4 5" key="1">
    <citation type="submission" date="2024-04" db="EMBL/GenBank/DDBJ databases">
        <title>Genome assembly C_amara_ONT_v2.</title>
        <authorList>
            <person name="Yant L."/>
            <person name="Moore C."/>
            <person name="Slenker M."/>
        </authorList>
    </citation>
    <scope>NUCLEOTIDE SEQUENCE [LARGE SCALE GENOMIC DNA]</scope>
    <source>
        <tissue evidence="4">Leaf</tissue>
    </source>
</reference>
<feature type="compositionally biased region" description="Low complexity" evidence="3">
    <location>
        <begin position="17"/>
        <end position="31"/>
    </location>
</feature>
<evidence type="ECO:0000313" key="5">
    <source>
        <dbReference type="Proteomes" id="UP001558713"/>
    </source>
</evidence>
<feature type="coiled-coil region" evidence="2">
    <location>
        <begin position="184"/>
        <end position="257"/>
    </location>
</feature>
<dbReference type="InterPro" id="IPR007157">
    <property type="entry name" value="PspA_VIPP1"/>
</dbReference>
<organism evidence="4 5">
    <name type="scientific">Cardamine amara subsp. amara</name>
    <dbReference type="NCBI Taxonomy" id="228776"/>
    <lineage>
        <taxon>Eukaryota</taxon>
        <taxon>Viridiplantae</taxon>
        <taxon>Streptophyta</taxon>
        <taxon>Embryophyta</taxon>
        <taxon>Tracheophyta</taxon>
        <taxon>Spermatophyta</taxon>
        <taxon>Magnoliopsida</taxon>
        <taxon>eudicotyledons</taxon>
        <taxon>Gunneridae</taxon>
        <taxon>Pentapetalae</taxon>
        <taxon>rosids</taxon>
        <taxon>malvids</taxon>
        <taxon>Brassicales</taxon>
        <taxon>Brassicaceae</taxon>
        <taxon>Cardamineae</taxon>
        <taxon>Cardamine</taxon>
    </lineage>
</organism>